<evidence type="ECO:0000256" key="3">
    <source>
        <dbReference type="ARBA" id="ARBA00022801"/>
    </source>
</evidence>
<dbReference type="RefSeq" id="XP_018265911.1">
    <property type="nucleotide sequence ID" value="XM_018405630.1"/>
</dbReference>
<dbReference type="GO" id="GO:0005737">
    <property type="term" value="C:cytoplasm"/>
    <property type="evidence" value="ECO:0007669"/>
    <property type="project" value="TreeGrafter"/>
</dbReference>
<keyword evidence="9" id="KW-1185">Reference proteome</keyword>
<evidence type="ECO:0000256" key="4">
    <source>
        <dbReference type="ARBA" id="ARBA00022912"/>
    </source>
</evidence>
<feature type="region of interest" description="Disordered" evidence="5">
    <location>
        <begin position="345"/>
        <end position="377"/>
    </location>
</feature>
<dbReference type="PANTHER" id="PTHR10159">
    <property type="entry name" value="DUAL SPECIFICITY PROTEIN PHOSPHATASE"/>
    <property type="match status" value="1"/>
</dbReference>
<dbReference type="PANTHER" id="PTHR10159:SF519">
    <property type="entry name" value="DUAL SPECIFICITY PROTEIN PHOSPHATASE MPK3"/>
    <property type="match status" value="1"/>
</dbReference>
<feature type="compositionally biased region" description="Low complexity" evidence="5">
    <location>
        <begin position="234"/>
        <end position="253"/>
    </location>
</feature>
<dbReference type="PROSITE" id="PS50056">
    <property type="entry name" value="TYR_PHOSPHATASE_2"/>
    <property type="match status" value="1"/>
</dbReference>
<proteinExistence type="inferred from homology"/>
<sequence length="744" mass="80955">MIAIRSPVPTHLASRPTTPISLRSPILLSPSSSNGLHSNLNTPRKRQISSTSSSTLPLIDTQHLPAPVDQPDKYFSQAQRPFKKIRLNHTPLSTRHPNHNNGNLRDSGEDSDNCEKGNTSTATPLTVDTPEISSTSINEAKMDIQMICQTDMNSAEAEGDESFDIQPKYYPTFSTTRPKLGRLDTTASLDFEPGSSSTAGPSSYSIGEMSTHSSPTKSSSLLPVMHLKRNPKKLSLSLPPSSSASYSSSPACSTPSTVCPTPIAESDSKFGTPYTPGPPKTPALAMSLGRSTFKGSRRPSLLSLITNPPGNDDVPPTPSVVHPYATMRTKNKGGRARSQTALEIVPSSASEQQQQHQERSVSLGFPPIDEDSSPHIHSGGLSALGYALPTTSSSPCGVRVQAYNSSPTTSASTISDEAASSSSSSSSTPSTSPPLPTAFTFQMPLNDYYPKRQKEPYEDGPVEFLPGIYLGSEESVYQFGHYAGPSKRVRIVNVAQEIDDPVDPLSSSIRGWTTAKGKEKMKLTTYPSSLEGREYRPEIEYCHVRWSHGELGLADLPPKAELEDLLDPDTASDVVDERMWGFWETIRWMESGRRRGIPILIHCQCGVSRSATLAIAYTMALSAIGALPDLLGGIRSMQDAYDFVKARSSWIGPNHSLVFQLVDFARHLTNLLSTYQSKDMGDSTQNKITTAFPTNSDAELSEAEWAKRRKAFDDSEEIGCVSPEEAGQEARRLDEEMLIRKGRR</sequence>
<reference evidence="7" key="1">
    <citation type="submission" date="2013-07" db="EMBL/GenBank/DDBJ databases">
        <title>The Genome Sequence of Cryptococcus dejecticola CBS10117.</title>
        <authorList>
            <consortium name="The Broad Institute Genome Sequencing Platform"/>
            <person name="Cuomo C."/>
            <person name="Litvintseva A."/>
            <person name="Chen Y."/>
            <person name="Heitman J."/>
            <person name="Sun S."/>
            <person name="Springer D."/>
            <person name="Dromer F."/>
            <person name="Young S.K."/>
            <person name="Zeng Q."/>
            <person name="Gargeya S."/>
            <person name="Fitzgerald M."/>
            <person name="Abouelleil A."/>
            <person name="Alvarado L."/>
            <person name="Berlin A.M."/>
            <person name="Chapman S.B."/>
            <person name="Dewar J."/>
            <person name="Goldberg J."/>
            <person name="Griggs A."/>
            <person name="Gujja S."/>
            <person name="Hansen M."/>
            <person name="Howarth C."/>
            <person name="Imamovic A."/>
            <person name="Larimer J."/>
            <person name="McCowan C."/>
            <person name="Murphy C."/>
            <person name="Pearson M."/>
            <person name="Priest M."/>
            <person name="Roberts A."/>
            <person name="Saif S."/>
            <person name="Shea T."/>
            <person name="Sykes S."/>
            <person name="Wortman J."/>
            <person name="Nusbaum C."/>
            <person name="Birren B."/>
        </authorList>
    </citation>
    <scope>NUCLEOTIDE SEQUENCE [LARGE SCALE GENOMIC DNA]</scope>
    <source>
        <strain evidence="7">CBS 10117</strain>
    </source>
</reference>
<dbReference type="AlphaFoldDB" id="A0A1A6ADD9"/>
<dbReference type="GeneID" id="28965987"/>
<dbReference type="EMBL" id="CP144531">
    <property type="protein sequence ID" value="WWC59033.1"/>
    <property type="molecule type" value="Genomic_DNA"/>
</dbReference>
<feature type="compositionally biased region" description="Basic and acidic residues" evidence="5">
    <location>
        <begin position="728"/>
        <end position="744"/>
    </location>
</feature>
<feature type="compositionally biased region" description="Polar residues" evidence="5">
    <location>
        <begin position="116"/>
        <end position="129"/>
    </location>
</feature>
<accession>A0A1A6ADD9</accession>
<feature type="domain" description="Tyrosine specific protein phosphatases" evidence="6">
    <location>
        <begin position="580"/>
        <end position="638"/>
    </location>
</feature>
<evidence type="ECO:0000256" key="5">
    <source>
        <dbReference type="SAM" id="MobiDB-lite"/>
    </source>
</evidence>
<organism evidence="7">
    <name type="scientific">Kwoniella dejecticola CBS 10117</name>
    <dbReference type="NCBI Taxonomy" id="1296121"/>
    <lineage>
        <taxon>Eukaryota</taxon>
        <taxon>Fungi</taxon>
        <taxon>Dikarya</taxon>
        <taxon>Basidiomycota</taxon>
        <taxon>Agaricomycotina</taxon>
        <taxon>Tremellomycetes</taxon>
        <taxon>Tremellales</taxon>
        <taxon>Cryptococcaceae</taxon>
        <taxon>Kwoniella</taxon>
    </lineage>
</organism>
<feature type="region of interest" description="Disordered" evidence="5">
    <location>
        <begin position="716"/>
        <end position="744"/>
    </location>
</feature>
<dbReference type="PROSITE" id="PS00383">
    <property type="entry name" value="TYR_PHOSPHATASE_1"/>
    <property type="match status" value="1"/>
</dbReference>
<reference evidence="8" key="3">
    <citation type="submission" date="2024-02" db="EMBL/GenBank/DDBJ databases">
        <title>Comparative genomics of Cryptococcus and Kwoniella reveals pathogenesis evolution and contrasting modes of karyotype evolution via chromosome fusion or intercentromeric recombination.</title>
        <authorList>
            <person name="Coelho M.A."/>
            <person name="David-Palma M."/>
            <person name="Shea T."/>
            <person name="Bowers K."/>
            <person name="McGinley-Smith S."/>
            <person name="Mohammad A.W."/>
            <person name="Gnirke A."/>
            <person name="Yurkov A.M."/>
            <person name="Nowrousian M."/>
            <person name="Sun S."/>
            <person name="Cuomo C.A."/>
            <person name="Heitman J."/>
        </authorList>
    </citation>
    <scope>NUCLEOTIDE SEQUENCE</scope>
    <source>
        <strain evidence="8">CBS 10117</strain>
    </source>
</reference>
<evidence type="ECO:0000313" key="9">
    <source>
        <dbReference type="Proteomes" id="UP000078595"/>
    </source>
</evidence>
<evidence type="ECO:0000259" key="6">
    <source>
        <dbReference type="PROSITE" id="PS50056"/>
    </source>
</evidence>
<dbReference type="InterPro" id="IPR000340">
    <property type="entry name" value="Dual-sp_phosphatase_cat-dom"/>
</dbReference>
<dbReference type="EMBL" id="KI894028">
    <property type="protein sequence ID" value="OBR88069.1"/>
    <property type="molecule type" value="Genomic_DNA"/>
</dbReference>
<keyword evidence="4" id="KW-0904">Protein phosphatase</keyword>
<feature type="compositionally biased region" description="Polar residues" evidence="5">
    <location>
        <begin position="90"/>
        <end position="104"/>
    </location>
</feature>
<feature type="region of interest" description="Disordered" evidence="5">
    <location>
        <begin position="186"/>
        <end position="253"/>
    </location>
</feature>
<dbReference type="STRING" id="1296121.A0A1A6ADD9"/>
<dbReference type="Gene3D" id="3.90.190.10">
    <property type="entry name" value="Protein tyrosine phosphatase superfamily"/>
    <property type="match status" value="1"/>
</dbReference>
<evidence type="ECO:0000256" key="2">
    <source>
        <dbReference type="ARBA" id="ARBA00013064"/>
    </source>
</evidence>
<dbReference type="InterPro" id="IPR029021">
    <property type="entry name" value="Prot-tyrosine_phosphatase-like"/>
</dbReference>
<dbReference type="InterPro" id="IPR020422">
    <property type="entry name" value="TYR_PHOSPHATASE_DUAL_dom"/>
</dbReference>
<evidence type="ECO:0000313" key="7">
    <source>
        <dbReference type="EMBL" id="OBR88069.1"/>
    </source>
</evidence>
<dbReference type="Proteomes" id="UP000078595">
    <property type="component" value="Chromosome 2"/>
</dbReference>
<dbReference type="GO" id="GO:0033550">
    <property type="term" value="F:MAP kinase tyrosine phosphatase activity"/>
    <property type="evidence" value="ECO:0007669"/>
    <property type="project" value="TreeGrafter"/>
</dbReference>
<dbReference type="OrthoDB" id="2017893at2759"/>
<feature type="region of interest" description="Disordered" evidence="5">
    <location>
        <begin position="406"/>
        <end position="439"/>
    </location>
</feature>
<dbReference type="InterPro" id="IPR000387">
    <property type="entry name" value="Tyr_Pase_dom"/>
</dbReference>
<dbReference type="GO" id="GO:0043409">
    <property type="term" value="P:negative regulation of MAPK cascade"/>
    <property type="evidence" value="ECO:0007669"/>
    <property type="project" value="TreeGrafter"/>
</dbReference>
<dbReference type="KEGG" id="kdj:28965987"/>
<feature type="compositionally biased region" description="Low complexity" evidence="5">
    <location>
        <begin position="408"/>
        <end position="430"/>
    </location>
</feature>
<evidence type="ECO:0000313" key="8">
    <source>
        <dbReference type="EMBL" id="WWC59033.1"/>
    </source>
</evidence>
<dbReference type="SMART" id="SM00195">
    <property type="entry name" value="DSPc"/>
    <property type="match status" value="1"/>
</dbReference>
<keyword evidence="3" id="KW-0378">Hydrolase</keyword>
<protein>
    <recommendedName>
        <fullName evidence="2">protein-tyrosine-phosphatase</fullName>
        <ecNumber evidence="2">3.1.3.48</ecNumber>
    </recommendedName>
</protein>
<gene>
    <name evidence="7" type="ORF">I303_02288</name>
    <name evidence="8" type="ORF">I303_101579</name>
</gene>
<dbReference type="EC" id="3.1.3.48" evidence="2"/>
<dbReference type="VEuPathDB" id="FungiDB:I303_02288"/>
<reference evidence="8" key="2">
    <citation type="submission" date="2013-07" db="EMBL/GenBank/DDBJ databases">
        <authorList>
            <consortium name="The Broad Institute Genome Sequencing Platform"/>
            <person name="Cuomo C."/>
            <person name="Litvintseva A."/>
            <person name="Chen Y."/>
            <person name="Heitman J."/>
            <person name="Sun S."/>
            <person name="Springer D."/>
            <person name="Dromer F."/>
            <person name="Young S.K."/>
            <person name="Zeng Q."/>
            <person name="Gargeya S."/>
            <person name="Fitzgerald M."/>
            <person name="Abouelleil A."/>
            <person name="Alvarado L."/>
            <person name="Berlin A.M."/>
            <person name="Chapman S.B."/>
            <person name="Dewar J."/>
            <person name="Goldberg J."/>
            <person name="Griggs A."/>
            <person name="Gujja S."/>
            <person name="Hansen M."/>
            <person name="Howarth C."/>
            <person name="Imamovic A."/>
            <person name="Larimer J."/>
            <person name="McCowan C."/>
            <person name="Murphy C."/>
            <person name="Pearson M."/>
            <person name="Priest M."/>
            <person name="Roberts A."/>
            <person name="Saif S."/>
            <person name="Shea T."/>
            <person name="Sykes S."/>
            <person name="Wortman J."/>
            <person name="Nusbaum C."/>
            <person name="Birren B."/>
        </authorList>
    </citation>
    <scope>NUCLEOTIDE SEQUENCE</scope>
    <source>
        <strain evidence="8">CBS 10117</strain>
    </source>
</reference>
<feature type="region of interest" description="Disordered" evidence="5">
    <location>
        <begin position="1"/>
        <end position="72"/>
    </location>
</feature>
<comment type="similarity">
    <text evidence="1">Belongs to the protein-tyrosine phosphatase family. Non-receptor class dual specificity subfamily.</text>
</comment>
<dbReference type="GO" id="GO:0008330">
    <property type="term" value="F:protein tyrosine/threonine phosphatase activity"/>
    <property type="evidence" value="ECO:0007669"/>
    <property type="project" value="TreeGrafter"/>
</dbReference>
<dbReference type="Pfam" id="PF00782">
    <property type="entry name" value="DSPc"/>
    <property type="match status" value="1"/>
</dbReference>
<dbReference type="GO" id="GO:0017017">
    <property type="term" value="F:MAP kinase tyrosine/serine/threonine phosphatase activity"/>
    <property type="evidence" value="ECO:0007669"/>
    <property type="project" value="TreeGrafter"/>
</dbReference>
<feature type="compositionally biased region" description="Low complexity" evidence="5">
    <location>
        <begin position="194"/>
        <end position="223"/>
    </location>
</feature>
<dbReference type="InterPro" id="IPR016130">
    <property type="entry name" value="Tyr_Pase_AS"/>
</dbReference>
<evidence type="ECO:0000256" key="1">
    <source>
        <dbReference type="ARBA" id="ARBA00008601"/>
    </source>
</evidence>
<dbReference type="SUPFAM" id="SSF52799">
    <property type="entry name" value="(Phosphotyrosine protein) phosphatases II"/>
    <property type="match status" value="1"/>
</dbReference>
<name>A0A1A6ADD9_9TREE</name>
<feature type="region of interest" description="Disordered" evidence="5">
    <location>
        <begin position="88"/>
        <end position="129"/>
    </location>
</feature>
<feature type="compositionally biased region" description="Low complexity" evidence="5">
    <location>
        <begin position="19"/>
        <end position="33"/>
    </location>
</feature>